<sequence length="511" mass="54864">MATVGLSSAGARARSRRRPSEFDGDRGRGDLAPTLSRPFRYRRATAAGDAFTALIAFVAIWLPGGPVQAPSLAQTLAVSTIAVGWPCVLTVKTARADRLFAGGGPYGDVLRALAALIAVVAIVCAVLDVRLLGGPFLAVSAILVAGSLATRVYVRRRLRELRQRGRATRRTLVVGPASGIAGAVDRYGRDGEHPLAVVAACVEDDGTAPPATVPVVGRIDKGLPGHDDAVRDEALIRSVRESVLRVRARAVCVTPGSEFTGDRLRALSWTLGDLGVDLVTDLGLSDVALHRMGLGSMGSGVLLHVRHARPAGLRRLAKALTDRLLAAVLLLVLSPLMLSIATAVRLSGPGPVVYRQVRVGQDGLFFTMMKFRTMHLDADLRRAELMGDCDGDGPMFKMRDDPRITRVGRVLRRYSLDELPQLVNVVRGEMSLVGPRPALPEEVAAYDTVARRRLRAVPGMTGLWQVSGRSNLSWGETVRLDLRYVDNWSYSEDLQLLGRTAGAVVRSTGAY</sequence>
<feature type="region of interest" description="Disordered" evidence="7">
    <location>
        <begin position="1"/>
        <end position="29"/>
    </location>
</feature>
<feature type="domain" description="Bacterial sugar transferase" evidence="9">
    <location>
        <begin position="318"/>
        <end position="505"/>
    </location>
</feature>
<evidence type="ECO:0000313" key="10">
    <source>
        <dbReference type="EMBL" id="TDE07467.1"/>
    </source>
</evidence>
<organism evidence="10 11">
    <name type="scientific">Jiangella asiatica</name>
    <dbReference type="NCBI Taxonomy" id="2530372"/>
    <lineage>
        <taxon>Bacteria</taxon>
        <taxon>Bacillati</taxon>
        <taxon>Actinomycetota</taxon>
        <taxon>Actinomycetes</taxon>
        <taxon>Jiangellales</taxon>
        <taxon>Jiangellaceae</taxon>
        <taxon>Jiangella</taxon>
    </lineage>
</organism>
<comment type="caution">
    <text evidence="10">The sequence shown here is derived from an EMBL/GenBank/DDBJ whole genome shotgun (WGS) entry which is preliminary data.</text>
</comment>
<keyword evidence="3 10" id="KW-0808">Transferase</keyword>
<evidence type="ECO:0000256" key="5">
    <source>
        <dbReference type="ARBA" id="ARBA00022989"/>
    </source>
</evidence>
<dbReference type="GO" id="GO:0016020">
    <property type="term" value="C:membrane"/>
    <property type="evidence" value="ECO:0007669"/>
    <property type="project" value="UniProtKB-SubCell"/>
</dbReference>
<evidence type="ECO:0000256" key="6">
    <source>
        <dbReference type="ARBA" id="ARBA00023136"/>
    </source>
</evidence>
<comment type="similarity">
    <text evidence="2">Belongs to the bacterial sugar transferase family.</text>
</comment>
<evidence type="ECO:0000256" key="8">
    <source>
        <dbReference type="SAM" id="Phobius"/>
    </source>
</evidence>
<accession>A0A4R5D4Q6</accession>
<keyword evidence="6 8" id="KW-0472">Membrane</keyword>
<evidence type="ECO:0000256" key="7">
    <source>
        <dbReference type="SAM" id="MobiDB-lite"/>
    </source>
</evidence>
<feature type="compositionally biased region" description="Basic and acidic residues" evidence="7">
    <location>
        <begin position="18"/>
        <end position="29"/>
    </location>
</feature>
<dbReference type="InParanoid" id="A0A4R5D4Q6"/>
<dbReference type="Proteomes" id="UP000294739">
    <property type="component" value="Unassembled WGS sequence"/>
</dbReference>
<evidence type="ECO:0000256" key="4">
    <source>
        <dbReference type="ARBA" id="ARBA00022692"/>
    </source>
</evidence>
<dbReference type="PANTHER" id="PTHR30576:SF10">
    <property type="entry name" value="SLL5057 PROTEIN"/>
    <property type="match status" value="1"/>
</dbReference>
<evidence type="ECO:0000313" key="11">
    <source>
        <dbReference type="Proteomes" id="UP000294739"/>
    </source>
</evidence>
<dbReference type="OrthoDB" id="9808602at2"/>
<feature type="transmembrane region" description="Helical" evidence="8">
    <location>
        <begin position="69"/>
        <end position="88"/>
    </location>
</feature>
<keyword evidence="11" id="KW-1185">Reference proteome</keyword>
<protein>
    <submittedName>
        <fullName evidence="10">Exopolysaccharide biosynthesis polyprenyl glycosylphosphotransferase</fullName>
    </submittedName>
</protein>
<feature type="transmembrane region" description="Helical" evidence="8">
    <location>
        <begin position="44"/>
        <end position="63"/>
    </location>
</feature>
<evidence type="ECO:0000256" key="3">
    <source>
        <dbReference type="ARBA" id="ARBA00022679"/>
    </source>
</evidence>
<evidence type="ECO:0000259" key="9">
    <source>
        <dbReference type="Pfam" id="PF02397"/>
    </source>
</evidence>
<feature type="transmembrane region" description="Helical" evidence="8">
    <location>
        <begin position="135"/>
        <end position="154"/>
    </location>
</feature>
<dbReference type="PANTHER" id="PTHR30576">
    <property type="entry name" value="COLANIC BIOSYNTHESIS UDP-GLUCOSE LIPID CARRIER TRANSFERASE"/>
    <property type="match status" value="1"/>
</dbReference>
<feature type="transmembrane region" description="Helical" evidence="8">
    <location>
        <begin position="324"/>
        <end position="346"/>
    </location>
</feature>
<keyword evidence="5 8" id="KW-1133">Transmembrane helix</keyword>
<evidence type="ECO:0000256" key="2">
    <source>
        <dbReference type="ARBA" id="ARBA00006464"/>
    </source>
</evidence>
<name>A0A4R5D4Q6_9ACTN</name>
<dbReference type="EMBL" id="SMKZ01000030">
    <property type="protein sequence ID" value="TDE07467.1"/>
    <property type="molecule type" value="Genomic_DNA"/>
</dbReference>
<feature type="transmembrane region" description="Helical" evidence="8">
    <location>
        <begin position="109"/>
        <end position="129"/>
    </location>
</feature>
<proteinExistence type="inferred from homology"/>
<evidence type="ECO:0000256" key="1">
    <source>
        <dbReference type="ARBA" id="ARBA00004141"/>
    </source>
</evidence>
<dbReference type="Pfam" id="PF02397">
    <property type="entry name" value="Bac_transf"/>
    <property type="match status" value="1"/>
</dbReference>
<comment type="subcellular location">
    <subcellularLocation>
        <location evidence="1">Membrane</location>
        <topology evidence="1">Multi-pass membrane protein</topology>
    </subcellularLocation>
</comment>
<reference evidence="10 11" key="1">
    <citation type="submission" date="2019-03" db="EMBL/GenBank/DDBJ databases">
        <title>Draft genome sequences of novel Actinobacteria.</title>
        <authorList>
            <person name="Sahin N."/>
            <person name="Ay H."/>
            <person name="Saygin H."/>
        </authorList>
    </citation>
    <scope>NUCLEOTIDE SEQUENCE [LARGE SCALE GENOMIC DNA]</scope>
    <source>
        <strain evidence="10 11">5K138</strain>
    </source>
</reference>
<gene>
    <name evidence="10" type="ORF">E1269_19735</name>
</gene>
<dbReference type="NCBIfam" id="TIGR03025">
    <property type="entry name" value="EPS_sugtrans"/>
    <property type="match status" value="1"/>
</dbReference>
<dbReference type="GO" id="GO:0016780">
    <property type="term" value="F:phosphotransferase activity, for other substituted phosphate groups"/>
    <property type="evidence" value="ECO:0007669"/>
    <property type="project" value="TreeGrafter"/>
</dbReference>
<dbReference type="AlphaFoldDB" id="A0A4R5D4Q6"/>
<dbReference type="InterPro" id="IPR017475">
    <property type="entry name" value="EPS_sugar_tfrase"/>
</dbReference>
<keyword evidence="4 8" id="KW-0812">Transmembrane</keyword>
<dbReference type="InterPro" id="IPR003362">
    <property type="entry name" value="Bact_transf"/>
</dbReference>
<dbReference type="RefSeq" id="WP_131897674.1">
    <property type="nucleotide sequence ID" value="NZ_SMKZ01000030.1"/>
</dbReference>